<keyword evidence="3" id="KW-1185">Reference proteome</keyword>
<name>A0ABY5TPH2_9GAMM</name>
<feature type="coiled-coil region" evidence="1">
    <location>
        <begin position="12"/>
        <end position="76"/>
    </location>
</feature>
<protein>
    <submittedName>
        <fullName evidence="2">Uncharacterized protein</fullName>
    </submittedName>
</protein>
<dbReference type="Proteomes" id="UP001059934">
    <property type="component" value="Chromosome"/>
</dbReference>
<accession>A0ABY5TPH2</accession>
<keyword evidence="1" id="KW-0175">Coiled coil</keyword>
<evidence type="ECO:0000313" key="3">
    <source>
        <dbReference type="Proteomes" id="UP001059934"/>
    </source>
</evidence>
<evidence type="ECO:0000256" key="1">
    <source>
        <dbReference type="SAM" id="Coils"/>
    </source>
</evidence>
<organism evidence="2 3">
    <name type="scientific">SAR92 clade bacterium H455</name>
    <dbReference type="NCBI Taxonomy" id="2974818"/>
    <lineage>
        <taxon>Bacteria</taxon>
        <taxon>Pseudomonadati</taxon>
        <taxon>Pseudomonadota</taxon>
        <taxon>Gammaproteobacteria</taxon>
        <taxon>Cellvibrionales</taxon>
        <taxon>Porticoccaceae</taxon>
        <taxon>SAR92 clade</taxon>
    </lineage>
</organism>
<dbReference type="EMBL" id="CP103416">
    <property type="protein sequence ID" value="UVW35738.1"/>
    <property type="molecule type" value="Genomic_DNA"/>
</dbReference>
<reference evidence="2" key="1">
    <citation type="submission" date="2022-08" db="EMBL/GenBank/DDBJ databases">
        <title>Catabolic pathway analysis in culturable SAR92 clade bacteria reveals their overlooked roles in DMSP degradation in coastal seas.</title>
        <authorList>
            <person name="He X."/>
            <person name="Zhang X."/>
            <person name="Zhang Y."/>
        </authorList>
    </citation>
    <scope>NUCLEOTIDE SEQUENCE</scope>
    <source>
        <strain evidence="2">H455</strain>
    </source>
</reference>
<sequence length="118" mass="13510">MKMIASENLIILRELENAINQCCELLDKLSSTCCMPTRSDTMNRLLIDFNNFKYEINRLENKMDNIEAAINRVGDLGGTIGQLHVSCCTATREKLYQKILSSLNGIYIKLWRLKGVEH</sequence>
<gene>
    <name evidence="2" type="ORF">NYF23_03770</name>
</gene>
<proteinExistence type="predicted"/>
<evidence type="ECO:0000313" key="2">
    <source>
        <dbReference type="EMBL" id="UVW35738.1"/>
    </source>
</evidence>